<sequence length="172" mass="17942">MPIYALGDRTPKIDARAFVHPQAVIIGDVTVGPESSIWPGAVLRGDHGAIVIGAQTSIQDGAILHCTAELDTTVGDRCVIGHNAHLEGCTVHNDSLIGSGSVVLHRALIGPNALVGACALVPNDRIVPPNARALGVPVTISLDVIPDGAFLAAVETYVRNVHQYSAELRLLI</sequence>
<dbReference type="InterPro" id="IPR011004">
    <property type="entry name" value="Trimer_LpxA-like_sf"/>
</dbReference>
<dbReference type="PANTHER" id="PTHR13061">
    <property type="entry name" value="DYNACTIN SUBUNIT P25"/>
    <property type="match status" value="1"/>
</dbReference>
<evidence type="ECO:0000313" key="1">
    <source>
        <dbReference type="EMBL" id="CAB4858587.1"/>
    </source>
</evidence>
<dbReference type="AlphaFoldDB" id="A0A6J7CJU8"/>
<dbReference type="InterPro" id="IPR050484">
    <property type="entry name" value="Transf_Hexapept/Carb_Anhydrase"/>
</dbReference>
<reference evidence="1" key="1">
    <citation type="submission" date="2020-05" db="EMBL/GenBank/DDBJ databases">
        <authorList>
            <person name="Chiriac C."/>
            <person name="Salcher M."/>
            <person name="Ghai R."/>
            <person name="Kavagutti S V."/>
        </authorList>
    </citation>
    <scope>NUCLEOTIDE SEQUENCE</scope>
</reference>
<dbReference type="CDD" id="cd04645">
    <property type="entry name" value="LbH_gamma_CA_like"/>
    <property type="match status" value="1"/>
</dbReference>
<dbReference type="InterPro" id="IPR047324">
    <property type="entry name" value="LbH_gamma_CA-like"/>
</dbReference>
<dbReference type="EMBL" id="CAFBLV010000003">
    <property type="protein sequence ID" value="CAB4858587.1"/>
    <property type="molecule type" value="Genomic_DNA"/>
</dbReference>
<gene>
    <name evidence="1" type="ORF">UFOPK3425_00036</name>
</gene>
<dbReference type="Gene3D" id="2.160.10.10">
    <property type="entry name" value="Hexapeptide repeat proteins"/>
    <property type="match status" value="1"/>
</dbReference>
<dbReference type="Pfam" id="PF00132">
    <property type="entry name" value="Hexapep"/>
    <property type="match status" value="2"/>
</dbReference>
<dbReference type="InterPro" id="IPR001451">
    <property type="entry name" value="Hexapep"/>
</dbReference>
<protein>
    <submittedName>
        <fullName evidence="1">Unannotated protein</fullName>
    </submittedName>
</protein>
<dbReference type="SUPFAM" id="SSF51161">
    <property type="entry name" value="Trimeric LpxA-like enzymes"/>
    <property type="match status" value="1"/>
</dbReference>
<organism evidence="1">
    <name type="scientific">freshwater metagenome</name>
    <dbReference type="NCBI Taxonomy" id="449393"/>
    <lineage>
        <taxon>unclassified sequences</taxon>
        <taxon>metagenomes</taxon>
        <taxon>ecological metagenomes</taxon>
    </lineage>
</organism>
<name>A0A6J7CJU8_9ZZZZ</name>
<dbReference type="PANTHER" id="PTHR13061:SF29">
    <property type="entry name" value="GAMMA CARBONIC ANHYDRASE-LIKE 1, MITOCHONDRIAL-RELATED"/>
    <property type="match status" value="1"/>
</dbReference>
<proteinExistence type="predicted"/>
<accession>A0A6J7CJU8</accession>